<sequence length="572" mass="63935">MSFPPWVYHGSLLGTIALGSILFKEYRSGPIYKGEELLMGKTAIVTGANSGLGKETARDFAHRGARVIMACRDLEKCAAAQKEIVDETHNHKVLCKKLDLASFKSIKEFTADVQKEVKFLDILVNNAGVMHCPYQVTEDGFENQFQVNYLGPVLLTMSLLDLMIKSAPSRIINVTSVVHAAGQINFSDLNAEKGYHMTLAYNQSKLAILMFTKELAKHLQGTKVTVNALHPGMTDTEINRHLRWNSLRILTFPMRYYFLRQPFRGAQTSIYLAVSPEVENISGKYFSDFEEKEVKSEQFLDDEACKQLCFIYSLRVSFLIKLKGKMGIKRKSDEMELEGNQRQSVLNISMCKLQNPTGKKVEPSLLKSVLILNTLKHIETELRKEGISSELPPSASLSFHNNSENFTMDVLPLDSLDGSSDYIEQDMSDLHINGNLHQGMDSAEDQSISKAPLPPFETFVELSNSSNHNANSSPKNKVSGPKFDIWSSSLPTNIPFKMEDVFGDTDLSQCDFDIFTSLSSTIKLTPLSAEEVLHSFPSNTLSDSYQTFLSTSCKSDILPEEIDNIMQILVGT</sequence>
<dbReference type="Proteomes" id="UP000005408">
    <property type="component" value="Unassembled WGS sequence"/>
</dbReference>
<evidence type="ECO:0000256" key="1">
    <source>
        <dbReference type="ARBA" id="ARBA00023002"/>
    </source>
</evidence>
<dbReference type="PRINTS" id="PR00080">
    <property type="entry name" value="SDRFAMILY"/>
</dbReference>
<dbReference type="AlphaFoldDB" id="A0A8W8IEJ7"/>
<dbReference type="GO" id="GO:0016491">
    <property type="term" value="F:oxidoreductase activity"/>
    <property type="evidence" value="ECO:0007669"/>
    <property type="project" value="UniProtKB-KW"/>
</dbReference>
<dbReference type="Gene3D" id="3.40.50.720">
    <property type="entry name" value="NAD(P)-binding Rossmann-like Domain"/>
    <property type="match status" value="1"/>
</dbReference>
<dbReference type="PROSITE" id="PS00061">
    <property type="entry name" value="ADH_SHORT"/>
    <property type="match status" value="1"/>
</dbReference>
<evidence type="ECO:0000313" key="4">
    <source>
        <dbReference type="Proteomes" id="UP000005408"/>
    </source>
</evidence>
<feature type="domain" description="SERTA" evidence="2">
    <location>
        <begin position="338"/>
        <end position="386"/>
    </location>
</feature>
<keyword evidence="1" id="KW-0560">Oxidoreductase</keyword>
<dbReference type="InterPro" id="IPR020904">
    <property type="entry name" value="Sc_DH/Rdtase_CS"/>
</dbReference>
<evidence type="ECO:0000259" key="2">
    <source>
        <dbReference type="PROSITE" id="PS51053"/>
    </source>
</evidence>
<dbReference type="InterPro" id="IPR009263">
    <property type="entry name" value="SERTA_dom"/>
</dbReference>
<dbReference type="PANTHER" id="PTHR43157">
    <property type="entry name" value="PHOSPHATIDYLINOSITOL-GLYCAN BIOSYNTHESIS CLASS F PROTEIN-RELATED"/>
    <property type="match status" value="1"/>
</dbReference>
<dbReference type="InterPro" id="IPR036291">
    <property type="entry name" value="NAD(P)-bd_dom_sf"/>
</dbReference>
<organism evidence="3 4">
    <name type="scientific">Magallana gigas</name>
    <name type="common">Pacific oyster</name>
    <name type="synonym">Crassostrea gigas</name>
    <dbReference type="NCBI Taxonomy" id="29159"/>
    <lineage>
        <taxon>Eukaryota</taxon>
        <taxon>Metazoa</taxon>
        <taxon>Spiralia</taxon>
        <taxon>Lophotrochozoa</taxon>
        <taxon>Mollusca</taxon>
        <taxon>Bivalvia</taxon>
        <taxon>Autobranchia</taxon>
        <taxon>Pteriomorphia</taxon>
        <taxon>Ostreida</taxon>
        <taxon>Ostreoidea</taxon>
        <taxon>Ostreidae</taxon>
        <taxon>Magallana</taxon>
    </lineage>
</organism>
<dbReference type="EnsemblMetazoa" id="G13605.2">
    <property type="protein sequence ID" value="G13605.2:cds"/>
    <property type="gene ID" value="G13605"/>
</dbReference>
<keyword evidence="4" id="KW-1185">Reference proteome</keyword>
<accession>A0A8W8IEJ7</accession>
<dbReference type="Pfam" id="PF06031">
    <property type="entry name" value="SERTA"/>
    <property type="match status" value="1"/>
</dbReference>
<reference evidence="3" key="1">
    <citation type="submission" date="2022-08" db="UniProtKB">
        <authorList>
            <consortium name="EnsemblMetazoa"/>
        </authorList>
    </citation>
    <scope>IDENTIFICATION</scope>
    <source>
        <strain evidence="3">05x7-T-G4-1.051#20</strain>
    </source>
</reference>
<proteinExistence type="predicted"/>
<dbReference type="SUPFAM" id="SSF51735">
    <property type="entry name" value="NAD(P)-binding Rossmann-fold domains"/>
    <property type="match status" value="1"/>
</dbReference>
<evidence type="ECO:0000313" key="3">
    <source>
        <dbReference type="EnsemblMetazoa" id="G13605.2:cds"/>
    </source>
</evidence>
<dbReference type="InterPro" id="IPR002347">
    <property type="entry name" value="SDR_fam"/>
</dbReference>
<dbReference type="PANTHER" id="PTHR43157:SF31">
    <property type="entry name" value="PHOSPHATIDYLINOSITOL-GLYCAN BIOSYNTHESIS CLASS F PROTEIN"/>
    <property type="match status" value="1"/>
</dbReference>
<protein>
    <recommendedName>
        <fullName evidence="2">SERTA domain-containing protein</fullName>
    </recommendedName>
</protein>
<name>A0A8W8IEJ7_MAGGI</name>
<dbReference type="Pfam" id="PF00106">
    <property type="entry name" value="adh_short"/>
    <property type="match status" value="1"/>
</dbReference>
<dbReference type="PRINTS" id="PR00081">
    <property type="entry name" value="GDHRDH"/>
</dbReference>
<dbReference type="PROSITE" id="PS51053">
    <property type="entry name" value="SERTA"/>
    <property type="match status" value="1"/>
</dbReference>